<keyword evidence="1" id="KW-0472">Membrane</keyword>
<feature type="transmembrane region" description="Helical" evidence="1">
    <location>
        <begin position="12"/>
        <end position="30"/>
    </location>
</feature>
<dbReference type="Proteomes" id="UP001183246">
    <property type="component" value="Unassembled WGS sequence"/>
</dbReference>
<feature type="transmembrane region" description="Helical" evidence="1">
    <location>
        <begin position="100"/>
        <end position="119"/>
    </location>
</feature>
<feature type="transmembrane region" description="Helical" evidence="1">
    <location>
        <begin position="37"/>
        <end position="56"/>
    </location>
</feature>
<evidence type="ECO:0000256" key="1">
    <source>
        <dbReference type="SAM" id="Phobius"/>
    </source>
</evidence>
<protein>
    <recommendedName>
        <fullName evidence="4">Integral membrane protein</fullName>
    </recommendedName>
</protein>
<gene>
    <name evidence="2" type="ORF">RM590_35255</name>
</gene>
<feature type="transmembrane region" description="Helical" evidence="1">
    <location>
        <begin position="76"/>
        <end position="93"/>
    </location>
</feature>
<reference evidence="3" key="1">
    <citation type="submission" date="2023-07" db="EMBL/GenBank/DDBJ databases">
        <title>30 novel species of actinomycetes from the DSMZ collection.</title>
        <authorList>
            <person name="Nouioui I."/>
        </authorList>
    </citation>
    <scope>NUCLEOTIDE SEQUENCE [LARGE SCALE GENOMIC DNA]</scope>
    <source>
        <strain evidence="3">DSM 44938</strain>
    </source>
</reference>
<sequence>MTVTEWADDIGRWSILLMWVALIIRARPALRRHYQRGLWFAILTAASATTLFQPEVINWAVEVTGDARAVTLSRNVIGVLAAGLTLLFVVDSAHPRRARLFIAAVLSGTVVTLVGMDLARGDYPGPGIPAIGDPAEPSAAYWLVVCGAHLVADVVVIVCGRYSARTDDRDLAWSLQCR</sequence>
<evidence type="ECO:0008006" key="4">
    <source>
        <dbReference type="Google" id="ProtNLM"/>
    </source>
</evidence>
<dbReference type="RefSeq" id="WP_311708904.1">
    <property type="nucleotide sequence ID" value="NZ_JAVREL010000048.1"/>
</dbReference>
<evidence type="ECO:0000313" key="3">
    <source>
        <dbReference type="Proteomes" id="UP001183246"/>
    </source>
</evidence>
<feature type="transmembrane region" description="Helical" evidence="1">
    <location>
        <begin position="139"/>
        <end position="159"/>
    </location>
</feature>
<keyword evidence="3" id="KW-1185">Reference proteome</keyword>
<dbReference type="EMBL" id="JAVREL010000048">
    <property type="protein sequence ID" value="MDT0347779.1"/>
    <property type="molecule type" value="Genomic_DNA"/>
</dbReference>
<keyword evidence="1" id="KW-0812">Transmembrane</keyword>
<organism evidence="2 3">
    <name type="scientific">Streptomyces litchfieldiae</name>
    <dbReference type="NCBI Taxonomy" id="3075543"/>
    <lineage>
        <taxon>Bacteria</taxon>
        <taxon>Bacillati</taxon>
        <taxon>Actinomycetota</taxon>
        <taxon>Actinomycetes</taxon>
        <taxon>Kitasatosporales</taxon>
        <taxon>Streptomycetaceae</taxon>
        <taxon>Streptomyces</taxon>
    </lineage>
</organism>
<proteinExistence type="predicted"/>
<comment type="caution">
    <text evidence="2">The sequence shown here is derived from an EMBL/GenBank/DDBJ whole genome shotgun (WGS) entry which is preliminary data.</text>
</comment>
<accession>A0ABU2N1L5</accession>
<keyword evidence="1" id="KW-1133">Transmembrane helix</keyword>
<name>A0ABU2N1L5_9ACTN</name>
<evidence type="ECO:0000313" key="2">
    <source>
        <dbReference type="EMBL" id="MDT0347779.1"/>
    </source>
</evidence>